<sequence length="119" mass="12592">MAERTPDQQSFADLFLSLGVRLPLRIGGLLGREIRDADGHTLLIVVPTRSQSDDRARALTIVSAANAGTGTPDHEAGPLPVLRPLTADVIRAASDPFDPEHLIAVARAARIAPRADAAE</sequence>
<accession>A0A1S1P322</accession>
<dbReference type="AlphaFoldDB" id="A0A1S1P322"/>
<protein>
    <submittedName>
        <fullName evidence="1">Uncharacterized protein</fullName>
    </submittedName>
</protein>
<dbReference type="Proteomes" id="UP000180215">
    <property type="component" value="Unassembled WGS sequence"/>
</dbReference>
<dbReference type="EMBL" id="MNAO01000260">
    <property type="protein sequence ID" value="OHV15496.1"/>
    <property type="molecule type" value="Genomic_DNA"/>
</dbReference>
<organism evidence="1 2">
    <name type="scientific">Methylorubrum extorquens</name>
    <name type="common">Methylobacterium dichloromethanicum</name>
    <name type="synonym">Methylobacterium extorquens</name>
    <dbReference type="NCBI Taxonomy" id="408"/>
    <lineage>
        <taxon>Bacteria</taxon>
        <taxon>Pseudomonadati</taxon>
        <taxon>Pseudomonadota</taxon>
        <taxon>Alphaproteobacteria</taxon>
        <taxon>Hyphomicrobiales</taxon>
        <taxon>Methylobacteriaceae</taxon>
        <taxon>Methylorubrum</taxon>
    </lineage>
</organism>
<reference evidence="1 2" key="1">
    <citation type="submission" date="2016-10" db="EMBL/GenBank/DDBJ databases">
        <title>Draft genome sequence of Methylobacterium extorquens CP3, a seed endophyte of Crotalaria pumila with plant growth-promoting and metal tolerance properties.</title>
        <authorList>
            <person name="Sanchez-Lopez A.S."/>
            <person name="Van Hamme J.D."/>
            <person name="Thijs S."/>
            <person name="Mcammond B.M."/>
            <person name="Stevens V."/>
            <person name="Gonzalez-Chavez M.D.C."/>
            <person name="Vangronsveld J."/>
        </authorList>
    </citation>
    <scope>NUCLEOTIDE SEQUENCE [LARGE SCALE GENOMIC DNA]</scope>
    <source>
        <strain evidence="1 2">CP3</strain>
    </source>
</reference>
<name>A0A1S1P322_METEX</name>
<evidence type="ECO:0000313" key="2">
    <source>
        <dbReference type="Proteomes" id="UP000180215"/>
    </source>
</evidence>
<proteinExistence type="predicted"/>
<gene>
    <name evidence="1" type="ORF">BK022_18545</name>
</gene>
<comment type="caution">
    <text evidence="1">The sequence shown here is derived from an EMBL/GenBank/DDBJ whole genome shotgun (WGS) entry which is preliminary data.</text>
</comment>
<evidence type="ECO:0000313" key="1">
    <source>
        <dbReference type="EMBL" id="OHV15496.1"/>
    </source>
</evidence>